<reference evidence="7" key="3">
    <citation type="submission" date="2025-08" db="UniProtKB">
        <authorList>
            <consortium name="RefSeq"/>
        </authorList>
    </citation>
    <scope>IDENTIFICATION</scope>
    <source>
        <tissue evidence="7">Whole organism</tissue>
    </source>
</reference>
<sequence>MHPSPLHYSTMRPQAPASMARDSKKDELRSAPWYWGSISREQAKNKLFGQPDGSFLVRDAQAKFFWQIDLYRSRLLVSLVNSLLKMMSLFQYYRRLKGFGLTDDDLNVILEKGFDELQQNYEKASNQPHRNEALWLIKEAKRQDAEEMLSGAPTGTFLIRARDAGHYALSIVCKSVIHHCIIYETESGLGFAAPYNIYPTLKKLVEHYATNSLEEHNDKLTTVLRIPVRYWLQNKQQLMEQLQEELELEQEQERLAQEAALMPPPLPPQATASSAPIPTTRSREHRGHDSIDAAFSIETETPPASISPSNFSTSQ</sequence>
<feature type="domain" description="SH2" evidence="5">
    <location>
        <begin position="135"/>
        <end position="228"/>
    </location>
</feature>
<evidence type="ECO:0000256" key="2">
    <source>
        <dbReference type="PROSITE-ProRule" id="PRU00191"/>
    </source>
</evidence>
<evidence type="ECO:0000259" key="5">
    <source>
        <dbReference type="PROSITE" id="PS50001"/>
    </source>
</evidence>
<dbReference type="InterPro" id="IPR036860">
    <property type="entry name" value="SH2_dom_sf"/>
</dbReference>
<dbReference type="InterPro" id="IPR000980">
    <property type="entry name" value="SH2"/>
</dbReference>
<dbReference type="Proteomes" id="UP000694904">
    <property type="component" value="Chromosome 3"/>
</dbReference>
<dbReference type="PANTHER" id="PTHR10155">
    <property type="entry name" value="PHOSPHATIDYLINOSITOL 3-KINASE REGULATORY SUBUNIT"/>
    <property type="match status" value="1"/>
</dbReference>
<evidence type="ECO:0000256" key="1">
    <source>
        <dbReference type="ARBA" id="ARBA00022999"/>
    </source>
</evidence>
<keyword evidence="1 2" id="KW-0727">SH2 domain</keyword>
<dbReference type="SUPFAM" id="SSF55550">
    <property type="entry name" value="SH2 domain"/>
    <property type="match status" value="2"/>
</dbReference>
<accession>A0ABM1NNX3</accession>
<dbReference type="PRINTS" id="PR00401">
    <property type="entry name" value="SH2DOMAIN"/>
</dbReference>
<evidence type="ECO:0000313" key="6">
    <source>
        <dbReference type="Proteomes" id="UP000694904"/>
    </source>
</evidence>
<feature type="region of interest" description="Disordered" evidence="4">
    <location>
        <begin position="262"/>
        <end position="315"/>
    </location>
</feature>
<dbReference type="Gene3D" id="3.30.505.10">
    <property type="entry name" value="SH2 domain"/>
    <property type="match status" value="2"/>
</dbReference>
<keyword evidence="6" id="KW-1185">Reference proteome</keyword>
<proteinExistence type="predicted"/>
<feature type="compositionally biased region" description="Polar residues" evidence="4">
    <location>
        <begin position="298"/>
        <end position="315"/>
    </location>
</feature>
<evidence type="ECO:0000313" key="7">
    <source>
        <dbReference type="RefSeq" id="XP_017856659.1"/>
    </source>
</evidence>
<evidence type="ECO:0000256" key="3">
    <source>
        <dbReference type="SAM" id="Coils"/>
    </source>
</evidence>
<evidence type="ECO:0000256" key="4">
    <source>
        <dbReference type="SAM" id="MobiDB-lite"/>
    </source>
</evidence>
<dbReference type="PANTHER" id="PTHR10155:SF10">
    <property type="entry name" value="PI3K21B, ISOFORM B"/>
    <property type="match status" value="1"/>
</dbReference>
<name>A0ABM1NNX3_DROAR</name>
<dbReference type="SMART" id="SM00252">
    <property type="entry name" value="SH2"/>
    <property type="match status" value="2"/>
</dbReference>
<organism evidence="6 7">
    <name type="scientific">Drosophila arizonae</name>
    <name type="common">Fruit fly</name>
    <dbReference type="NCBI Taxonomy" id="7263"/>
    <lineage>
        <taxon>Eukaryota</taxon>
        <taxon>Metazoa</taxon>
        <taxon>Ecdysozoa</taxon>
        <taxon>Arthropoda</taxon>
        <taxon>Hexapoda</taxon>
        <taxon>Insecta</taxon>
        <taxon>Pterygota</taxon>
        <taxon>Neoptera</taxon>
        <taxon>Endopterygota</taxon>
        <taxon>Diptera</taxon>
        <taxon>Brachycera</taxon>
        <taxon>Muscomorpha</taxon>
        <taxon>Ephydroidea</taxon>
        <taxon>Drosophilidae</taxon>
        <taxon>Drosophila</taxon>
    </lineage>
</organism>
<feature type="region of interest" description="Disordered" evidence="4">
    <location>
        <begin position="1"/>
        <end position="22"/>
    </location>
</feature>
<gene>
    <name evidence="7" type="primary">LOC108609449</name>
</gene>
<reference evidence="6" key="2">
    <citation type="journal article" date="2016" name="G3 (Bethesda)">
        <title>Genome Evolution in Three Species of Cactophilic Drosophila.</title>
        <authorList>
            <person name="Sanchez-Flores A."/>
            <person name="Penazola F."/>
            <person name="Carpinteyro-Ponce J."/>
            <person name="Nazario-Yepiz N."/>
            <person name="Abreu-Goodger C."/>
            <person name="Machado C.A."/>
            <person name="Markow T.A."/>
        </authorList>
    </citation>
    <scope>NUCLEOTIDE SEQUENCE [LARGE SCALE GENOMIC DNA]</scope>
</reference>
<reference evidence="6" key="1">
    <citation type="journal article" date="1997" name="Nucleic Acids Res.">
        <title>tRNAscan-SE: a program for improved detection of transfer RNA genes in genomic sequence.</title>
        <authorList>
            <person name="Lowe T.M."/>
            <person name="Eddy S.R."/>
        </authorList>
    </citation>
    <scope>NUCLEOTIDE SEQUENCE [LARGE SCALE GENOMIC DNA]</scope>
</reference>
<dbReference type="GeneID" id="108609449"/>
<feature type="coiled-coil region" evidence="3">
    <location>
        <begin position="232"/>
        <end position="259"/>
    </location>
</feature>
<keyword evidence="3" id="KW-0175">Coiled coil</keyword>
<dbReference type="RefSeq" id="XP_017856659.1">
    <property type="nucleotide sequence ID" value="XM_018001170.1"/>
</dbReference>
<dbReference type="Pfam" id="PF00017">
    <property type="entry name" value="SH2"/>
    <property type="match status" value="2"/>
</dbReference>
<protein>
    <submittedName>
        <fullName evidence="7">Phosphatidylinositol 3-kinase regulatory subunit gamma</fullName>
    </submittedName>
</protein>
<feature type="domain" description="SH2" evidence="5">
    <location>
        <begin position="33"/>
        <end position="61"/>
    </location>
</feature>
<dbReference type="PROSITE" id="PS50001">
    <property type="entry name" value="SH2"/>
    <property type="match status" value="2"/>
</dbReference>